<dbReference type="Proteomes" id="UP001302696">
    <property type="component" value="Chromosome"/>
</dbReference>
<keyword evidence="9" id="KW-1185">Reference proteome</keyword>
<keyword evidence="4" id="KW-0812">Transmembrane</keyword>
<feature type="domain" description="SpaA-like prealbumin fold" evidence="7">
    <location>
        <begin position="248"/>
        <end position="307"/>
    </location>
</feature>
<organism evidence="8 9">
    <name type="scientific">Pediococcus inopinatus</name>
    <dbReference type="NCBI Taxonomy" id="114090"/>
    <lineage>
        <taxon>Bacteria</taxon>
        <taxon>Bacillati</taxon>
        <taxon>Bacillota</taxon>
        <taxon>Bacilli</taxon>
        <taxon>Lactobacillales</taxon>
        <taxon>Lactobacillaceae</taxon>
        <taxon>Pediococcus</taxon>
    </lineage>
</organism>
<dbReference type="EMBL" id="CP104778">
    <property type="protein sequence ID" value="WPC21669.1"/>
    <property type="molecule type" value="Genomic_DNA"/>
</dbReference>
<evidence type="ECO:0000256" key="3">
    <source>
        <dbReference type="ARBA" id="ARBA00022729"/>
    </source>
</evidence>
<dbReference type="NCBIfam" id="TIGR01167">
    <property type="entry name" value="LPXTG_anchor"/>
    <property type="match status" value="1"/>
</dbReference>
<evidence type="ECO:0000256" key="2">
    <source>
        <dbReference type="ARBA" id="ARBA00022525"/>
    </source>
</evidence>
<keyword evidence="3 5" id="KW-0732">Signal</keyword>
<feature type="domain" description="Gram-positive pilin subunit D1 N-terminal" evidence="6">
    <location>
        <begin position="40"/>
        <end position="223"/>
    </location>
</feature>
<feature type="domain" description="SpaA-like prealbumin fold" evidence="7">
    <location>
        <begin position="343"/>
        <end position="450"/>
    </location>
</feature>
<evidence type="ECO:0000313" key="9">
    <source>
        <dbReference type="Proteomes" id="UP001302696"/>
    </source>
</evidence>
<dbReference type="SUPFAM" id="SSF49478">
    <property type="entry name" value="Cna protein B-type domain"/>
    <property type="match status" value="1"/>
</dbReference>
<dbReference type="InterPro" id="IPR041033">
    <property type="entry name" value="SpaA_PFL_dom_1"/>
</dbReference>
<dbReference type="PANTHER" id="PTHR36108">
    <property type="entry name" value="COLOSSIN-B-RELATED"/>
    <property type="match status" value="1"/>
</dbReference>
<dbReference type="InterPro" id="IPR013783">
    <property type="entry name" value="Ig-like_fold"/>
</dbReference>
<evidence type="ECO:0000256" key="4">
    <source>
        <dbReference type="SAM" id="Phobius"/>
    </source>
</evidence>
<dbReference type="Pfam" id="PF17802">
    <property type="entry name" value="SpaA"/>
    <property type="match status" value="2"/>
</dbReference>
<feature type="chain" id="PRO_5045506011" evidence="5">
    <location>
        <begin position="38"/>
        <end position="492"/>
    </location>
</feature>
<dbReference type="Gene3D" id="2.60.40.10">
    <property type="entry name" value="Immunoglobulins"/>
    <property type="match status" value="3"/>
</dbReference>
<evidence type="ECO:0000259" key="7">
    <source>
        <dbReference type="Pfam" id="PF17802"/>
    </source>
</evidence>
<reference evidence="9" key="1">
    <citation type="submission" date="2024-06" db="EMBL/GenBank/DDBJ databases">
        <authorList>
            <person name="Chang H.C."/>
            <person name="Mun S.Y."/>
        </authorList>
    </citation>
    <scope>NUCLEOTIDE SEQUENCE [LARGE SCALE GENOMIC DNA]</scope>
    <source>
        <strain evidence="9">KT1</strain>
    </source>
</reference>
<comment type="similarity">
    <text evidence="1">Belongs to the serine-aspartate repeat-containing protein (SDr) family.</text>
</comment>
<proteinExistence type="inferred from homology"/>
<dbReference type="InterPro" id="IPR032364">
    <property type="entry name" value="GramPos_pilinD1_N"/>
</dbReference>
<dbReference type="PANTHER" id="PTHR36108:SF13">
    <property type="entry name" value="COLOSSIN-B-RELATED"/>
    <property type="match status" value="1"/>
</dbReference>
<dbReference type="Pfam" id="PF16555">
    <property type="entry name" value="GramPos_pilinD1"/>
    <property type="match status" value="1"/>
</dbReference>
<keyword evidence="4" id="KW-0472">Membrane</keyword>
<evidence type="ECO:0000259" key="6">
    <source>
        <dbReference type="Pfam" id="PF16555"/>
    </source>
</evidence>
<feature type="signal peptide" evidence="5">
    <location>
        <begin position="1"/>
        <end position="37"/>
    </location>
</feature>
<evidence type="ECO:0000313" key="8">
    <source>
        <dbReference type="EMBL" id="WPC21669.1"/>
    </source>
</evidence>
<feature type="transmembrane region" description="Helical" evidence="4">
    <location>
        <begin position="463"/>
        <end position="484"/>
    </location>
</feature>
<accession>A0ABZ0Q3Y4</accession>
<sequence length="492" mass="53816">MTVKKKGLFKKIGAGLLVAAAMAPLALGLTSIKSVSAAETDFTISLHKMVKNSDDAQTIESDGAEKTDIPGYEVYDKKTDGNVEFSIFDIESTFEAWKDEQPSGQYADDGEAFNAFQQELISKFSKDAEGNDLTVDEILAAQRTYLTSNGLTAVHTIDTKSEGWTGNTFNFNKEGISNEGKYLILETDADSSQATSISAPLIFGLPLKDHETSSKIHLYAKNTVPKTDLGLEKQMQDPEDITKYITKAGVEFTLTGPNGSVTKTTGEDGKIEIQKLSNGDYSLEETKTLDGWKLLEGKFLFNVNNGTLTKREGSADWATLTEPTDGRWVFKIDNFLTTGDKDFIKVDSEDEELVLEGAEFVVTNNNTDTRKYAQLDGNNKFVKWVTNLDNASEITSDDDGKLSVSGLPYNGEGTRYYLQETKAPAGYGLKKELIPFTINSGSSATSDQEIENTKIGLPTTGGMGIWLFVLVGAVMMGGAGFYYYKSRKNKLV</sequence>
<protein>
    <submittedName>
        <fullName evidence="8">SpaA isopeptide-forming pilin-related protein</fullName>
    </submittedName>
</protein>
<evidence type="ECO:0000256" key="1">
    <source>
        <dbReference type="ARBA" id="ARBA00007257"/>
    </source>
</evidence>
<keyword evidence="2" id="KW-0964">Secreted</keyword>
<gene>
    <name evidence="8" type="ORF">N6G96_00140</name>
</gene>
<dbReference type="RefSeq" id="WP_063698632.1">
    <property type="nucleotide sequence ID" value="NZ_BBIM01000045.1"/>
</dbReference>
<evidence type="ECO:0000256" key="5">
    <source>
        <dbReference type="SAM" id="SignalP"/>
    </source>
</evidence>
<name>A0ABZ0Q3Y4_9LACO</name>
<keyword evidence="4" id="KW-1133">Transmembrane helix</keyword>